<feature type="compositionally biased region" description="Acidic residues" evidence="10">
    <location>
        <begin position="198"/>
        <end position="211"/>
    </location>
</feature>
<comment type="function">
    <text evidence="1">Involved in pre-mRNA splicing.</text>
</comment>
<dbReference type="GO" id="GO:0000243">
    <property type="term" value="C:commitment complex"/>
    <property type="evidence" value="ECO:0007669"/>
    <property type="project" value="TreeGrafter"/>
</dbReference>
<feature type="compositionally biased region" description="Basic and acidic residues" evidence="10">
    <location>
        <begin position="886"/>
        <end position="895"/>
    </location>
</feature>
<dbReference type="Gene3D" id="1.25.40.10">
    <property type="entry name" value="Tetratricopeptide repeat domain"/>
    <property type="match status" value="2"/>
</dbReference>
<dbReference type="GO" id="GO:0005685">
    <property type="term" value="C:U1 snRNP"/>
    <property type="evidence" value="ECO:0007669"/>
    <property type="project" value="TreeGrafter"/>
</dbReference>
<evidence type="ECO:0000256" key="8">
    <source>
        <dbReference type="ARBA" id="ARBA00067962"/>
    </source>
</evidence>
<feature type="compositionally biased region" description="Low complexity" evidence="10">
    <location>
        <begin position="1"/>
        <end position="12"/>
    </location>
</feature>
<sequence>MSSGSKSIAQSKSPRKAASRGRPKSTGRTRGRKSASSESLEEEQNGIALSNLDDDVPELEDPDPPSVATRANPVRGHFRLNSTNDSSAISADLGIDICDDENQGKMERMNDDINDILNNLGNELKHPAEEVVSEDQNSRSDARAERQRKKAYSTRGKRSEPEDESEFDMKSEEERNIERMTIIDEINDDEHSNRSEEAMEDTEMVSEDELPIEAKEPLDTEAVSDEELPDSTVKGSEDLLDTEAVSEDELPVEAEKRKRKKTNRTAETEAVSEDELPMNKKAHEKSSEETKKPEAHKRKIAEGEYDPSSPTSENSQDDIPAAKKTALGDGKSATPKPGTKKVLPELEKYWKAVKDDPTDFTGWTYLLQYVDQENDVDAAREAYDSFLSYYPYCYGYWRKYADYEKRKSTNEKCEEVFDRGLKAIPLSVDLWIHYLNYCKSVYTDNEEHLRAQFERAIQACGLEFRSDRLWETYIKWETEGKRLTKITALYDRLLATPTQGYTTHFDNFQEHVSSNPPQTILPVDDFLQVRREVLQMLKQYDPPAAAVATGEDAPPGAEPEDGSNAEKGQAFASVTTRMDEETSALRERIISSRRKVHKVTVAAVAARWNYEEGIKRPYFHVKPLERCQLKNWKEYLDFETEQGDKDRIIILYERCLIACALYEEFWFRFIRYLESIPENMSEKIRDVYERACLIHHKKKPNLHLQWAVFEESESCFDKAASILLNLEKSVPNLLPVAYRRINLERRRGDLDKVCELYEHYLTNAKNKAILTNMTVKYARFTWKILNDVEKAVSILKKAVEKDKDNTRLYLQLIDMGLQKTPIDEDSIISILDQFLSKEGEPEQKLMFAQRKIEFLEDFGSDITRVQKAHDEYQKYLKQVKDRKKKLGETETHKDASLLTSHSTSSSKKTKTEASHTTQPPLPPTTAQTSTPTASAYQTAGYSQGYAGYHQGQYPAGYNYGQYSQQPQAQTADATYTNNYQNWNAYPQGSYNYGQAGWGGYYTNY</sequence>
<dbReference type="InterPro" id="IPR003107">
    <property type="entry name" value="HAT"/>
</dbReference>
<dbReference type="AlphaFoldDB" id="A0AAN8P6K6"/>
<feature type="region of interest" description="Disordered" evidence="10">
    <location>
        <begin position="117"/>
        <end position="318"/>
    </location>
</feature>
<evidence type="ECO:0000256" key="5">
    <source>
        <dbReference type="ARBA" id="ARBA00023187"/>
    </source>
</evidence>
<dbReference type="GO" id="GO:0071004">
    <property type="term" value="C:U2-type prespliceosome"/>
    <property type="evidence" value="ECO:0007669"/>
    <property type="project" value="TreeGrafter"/>
</dbReference>
<dbReference type="FunFam" id="1.25.40.10:FF:000091">
    <property type="entry name" value="Pre-mRNA-processing factor 39"/>
    <property type="match status" value="1"/>
</dbReference>
<name>A0AAN8P6K6_POLSC</name>
<protein>
    <recommendedName>
        <fullName evidence="8">Pre-mRNA-processing factor 39</fullName>
    </recommendedName>
    <alternativeName>
        <fullName evidence="9">PRP39 homolog</fullName>
    </alternativeName>
</protein>
<comment type="similarity">
    <text evidence="7">Belongs to the PRP39 family.</text>
</comment>
<keyword evidence="6" id="KW-0539">Nucleus</keyword>
<keyword evidence="5" id="KW-0508">mRNA splicing</keyword>
<dbReference type="GO" id="GO:0000395">
    <property type="term" value="P:mRNA 5'-splice site recognition"/>
    <property type="evidence" value="ECO:0007669"/>
    <property type="project" value="TreeGrafter"/>
</dbReference>
<dbReference type="PANTHER" id="PTHR17204:SF5">
    <property type="entry name" value="PRE-MRNA-PROCESSING FACTOR 39"/>
    <property type="match status" value="1"/>
</dbReference>
<dbReference type="EMBL" id="JAWJWE010000003">
    <property type="protein sequence ID" value="KAK6639629.1"/>
    <property type="molecule type" value="Genomic_DNA"/>
</dbReference>
<keyword evidence="3" id="KW-0507">mRNA processing</keyword>
<dbReference type="GO" id="GO:0030627">
    <property type="term" value="F:pre-mRNA 5'-splice site binding"/>
    <property type="evidence" value="ECO:0007669"/>
    <property type="project" value="TreeGrafter"/>
</dbReference>
<evidence type="ECO:0000256" key="2">
    <source>
        <dbReference type="ARBA" id="ARBA00004123"/>
    </source>
</evidence>
<feature type="compositionally biased region" description="Basic residues" evidence="10">
    <location>
        <begin position="13"/>
        <end position="33"/>
    </location>
</feature>
<dbReference type="InterPro" id="IPR059164">
    <property type="entry name" value="HAT_PRP39_C"/>
</dbReference>
<comment type="subcellular location">
    <subcellularLocation>
        <location evidence="2">Nucleus</location>
    </subcellularLocation>
</comment>
<feature type="compositionally biased region" description="Basic and acidic residues" evidence="10">
    <location>
        <begin position="136"/>
        <end position="145"/>
    </location>
</feature>
<reference evidence="11 12" key="1">
    <citation type="submission" date="2023-10" db="EMBL/GenBank/DDBJ databases">
        <title>Genomes of two closely related lineages of the louse Polyplax serrata with different host specificities.</title>
        <authorList>
            <person name="Martinu J."/>
            <person name="Tarabai H."/>
            <person name="Stefka J."/>
            <person name="Hypsa V."/>
        </authorList>
    </citation>
    <scope>NUCLEOTIDE SEQUENCE [LARGE SCALE GENOMIC DNA]</scope>
    <source>
        <strain evidence="11">HR10_N</strain>
    </source>
</reference>
<keyword evidence="4" id="KW-0677">Repeat</keyword>
<organism evidence="11 12">
    <name type="scientific">Polyplax serrata</name>
    <name type="common">Common mouse louse</name>
    <dbReference type="NCBI Taxonomy" id="468196"/>
    <lineage>
        <taxon>Eukaryota</taxon>
        <taxon>Metazoa</taxon>
        <taxon>Ecdysozoa</taxon>
        <taxon>Arthropoda</taxon>
        <taxon>Hexapoda</taxon>
        <taxon>Insecta</taxon>
        <taxon>Pterygota</taxon>
        <taxon>Neoptera</taxon>
        <taxon>Paraneoptera</taxon>
        <taxon>Psocodea</taxon>
        <taxon>Troctomorpha</taxon>
        <taxon>Phthiraptera</taxon>
        <taxon>Anoplura</taxon>
        <taxon>Polyplacidae</taxon>
        <taxon>Polyplax</taxon>
    </lineage>
</organism>
<dbReference type="InterPro" id="IPR011990">
    <property type="entry name" value="TPR-like_helical_dom_sf"/>
</dbReference>
<evidence type="ECO:0000313" key="12">
    <source>
        <dbReference type="Proteomes" id="UP001372834"/>
    </source>
</evidence>
<feature type="compositionally biased region" description="Low complexity" evidence="10">
    <location>
        <begin position="914"/>
        <end position="933"/>
    </location>
</feature>
<evidence type="ECO:0000256" key="9">
    <source>
        <dbReference type="ARBA" id="ARBA00080852"/>
    </source>
</evidence>
<feature type="compositionally biased region" description="Acidic residues" evidence="10">
    <location>
        <begin position="52"/>
        <end position="63"/>
    </location>
</feature>
<dbReference type="Pfam" id="PF23240">
    <property type="entry name" value="HAT_PRP39_N"/>
    <property type="match status" value="1"/>
</dbReference>
<dbReference type="FunFam" id="1.25.40.10:FF:000063">
    <property type="entry name" value="Pre-mRNA processing factor 39"/>
    <property type="match status" value="1"/>
</dbReference>
<accession>A0AAN8P6K6</accession>
<evidence type="ECO:0000256" key="1">
    <source>
        <dbReference type="ARBA" id="ARBA00003777"/>
    </source>
</evidence>
<feature type="compositionally biased region" description="Basic and acidic residues" evidence="10">
    <location>
        <begin position="167"/>
        <end position="182"/>
    </location>
</feature>
<evidence type="ECO:0000256" key="4">
    <source>
        <dbReference type="ARBA" id="ARBA00022737"/>
    </source>
</evidence>
<evidence type="ECO:0000256" key="10">
    <source>
        <dbReference type="SAM" id="MobiDB-lite"/>
    </source>
</evidence>
<dbReference type="SMART" id="SM00386">
    <property type="entry name" value="HAT"/>
    <property type="match status" value="7"/>
</dbReference>
<evidence type="ECO:0000313" key="11">
    <source>
        <dbReference type="EMBL" id="KAK6639629.1"/>
    </source>
</evidence>
<feature type="compositionally biased region" description="Acidic residues" evidence="10">
    <location>
        <begin position="238"/>
        <end position="252"/>
    </location>
</feature>
<dbReference type="Pfam" id="PF23241">
    <property type="entry name" value="HAT_PRP39_C"/>
    <property type="match status" value="1"/>
</dbReference>
<proteinExistence type="inferred from homology"/>
<feature type="compositionally biased region" description="Polar residues" evidence="10">
    <location>
        <begin position="80"/>
        <end position="89"/>
    </location>
</feature>
<feature type="compositionally biased region" description="Low complexity" evidence="10">
    <location>
        <begin position="896"/>
        <end position="906"/>
    </location>
</feature>
<evidence type="ECO:0000256" key="7">
    <source>
        <dbReference type="ARBA" id="ARBA00038019"/>
    </source>
</evidence>
<comment type="caution">
    <text evidence="11">The sequence shown here is derived from an EMBL/GenBank/DDBJ whole genome shotgun (WGS) entry which is preliminary data.</text>
</comment>
<feature type="region of interest" description="Disordered" evidence="10">
    <location>
        <begin position="1"/>
        <end position="94"/>
    </location>
</feature>
<gene>
    <name evidence="11" type="ORF">RUM43_007902</name>
</gene>
<feature type="compositionally biased region" description="Basic residues" evidence="10">
    <location>
        <begin position="146"/>
        <end position="156"/>
    </location>
</feature>
<feature type="compositionally biased region" description="Basic and acidic residues" evidence="10">
    <location>
        <begin position="284"/>
        <end position="293"/>
    </location>
</feature>
<dbReference type="Proteomes" id="UP001372834">
    <property type="component" value="Unassembled WGS sequence"/>
</dbReference>
<dbReference type="SUPFAM" id="SSF48452">
    <property type="entry name" value="TPR-like"/>
    <property type="match status" value="2"/>
</dbReference>
<feature type="region of interest" description="Disordered" evidence="10">
    <location>
        <begin position="886"/>
        <end position="933"/>
    </location>
</feature>
<feature type="region of interest" description="Disordered" evidence="10">
    <location>
        <begin position="544"/>
        <end position="566"/>
    </location>
</feature>
<evidence type="ECO:0000256" key="3">
    <source>
        <dbReference type="ARBA" id="ARBA00022664"/>
    </source>
</evidence>
<dbReference type="PANTHER" id="PTHR17204">
    <property type="entry name" value="PRE-MRNA PROCESSING PROTEIN PRP39-RELATED"/>
    <property type="match status" value="1"/>
</dbReference>
<evidence type="ECO:0000256" key="6">
    <source>
        <dbReference type="ARBA" id="ARBA00023242"/>
    </source>
</evidence>